<gene>
    <name evidence="15" type="ORF">HMPREF1872_00821</name>
</gene>
<dbReference type="PANTHER" id="PTHR34220:SF11">
    <property type="entry name" value="SENSOR PROTEIN KINASE HPTS"/>
    <property type="match status" value="1"/>
</dbReference>
<dbReference type="Proteomes" id="UP000070080">
    <property type="component" value="Unassembled WGS sequence"/>
</dbReference>
<evidence type="ECO:0000313" key="16">
    <source>
        <dbReference type="Proteomes" id="UP000070080"/>
    </source>
</evidence>
<dbReference type="InterPro" id="IPR010559">
    <property type="entry name" value="Sig_transdc_His_kin_internal"/>
</dbReference>
<dbReference type="InterPro" id="IPR050640">
    <property type="entry name" value="Bact_2-comp_sensor_kinase"/>
</dbReference>
<dbReference type="SMART" id="SM00304">
    <property type="entry name" value="HAMP"/>
    <property type="match status" value="1"/>
</dbReference>
<keyword evidence="11 13" id="KW-0472">Membrane</keyword>
<evidence type="ECO:0000256" key="3">
    <source>
        <dbReference type="ARBA" id="ARBA00022553"/>
    </source>
</evidence>
<dbReference type="InterPro" id="IPR003594">
    <property type="entry name" value="HATPase_dom"/>
</dbReference>
<keyword evidence="10" id="KW-0902">Two-component regulatory system</keyword>
<dbReference type="PANTHER" id="PTHR34220">
    <property type="entry name" value="SENSOR HISTIDINE KINASE YPDA"/>
    <property type="match status" value="1"/>
</dbReference>
<keyword evidence="3" id="KW-0597">Phosphoprotein</keyword>
<evidence type="ECO:0000256" key="9">
    <source>
        <dbReference type="ARBA" id="ARBA00022989"/>
    </source>
</evidence>
<dbReference type="InterPro" id="IPR003660">
    <property type="entry name" value="HAMP_dom"/>
</dbReference>
<keyword evidence="4" id="KW-0808">Transferase</keyword>
<dbReference type="Pfam" id="PF06580">
    <property type="entry name" value="His_kinase"/>
    <property type="match status" value="1"/>
</dbReference>
<keyword evidence="12" id="KW-0175">Coiled coil</keyword>
<evidence type="ECO:0000256" key="10">
    <source>
        <dbReference type="ARBA" id="ARBA00023012"/>
    </source>
</evidence>
<evidence type="ECO:0000259" key="14">
    <source>
        <dbReference type="PROSITE" id="PS50885"/>
    </source>
</evidence>
<comment type="caution">
    <text evidence="15">The sequence shown here is derived from an EMBL/GenBank/DDBJ whole genome shotgun (WGS) entry which is preliminary data.</text>
</comment>
<dbReference type="SMART" id="SM00387">
    <property type="entry name" value="HATPase_c"/>
    <property type="match status" value="1"/>
</dbReference>
<keyword evidence="9 13" id="KW-1133">Transmembrane helix</keyword>
<sequence>MSEQQVTRRILPLNVQLERRLSKQIFHRLIEIVMFLLLTVTIIIFGWGIKRSQSLHKQTSADLQKVIQDYGELLQFASDFNSGNLTNLSTTFQHYVLEKYSHIVTKQEVKADLFFLDETGRPYLSNLMDLSEDEATTLARQWQLIKPTNIKPNSLVIAVSRGIEPALWLAYADNTSQCKALLKIRANNFAKSLAAEPMYNLLVHEDYWALAPNGSHILDAISQLPEALRNKQGFYFANKQLYYVVNSALFTDELYLYTVWNVSLIVMLLLVIALTSLILFSLLYALSKKNSRLLAAEFTRDIAHVQTAFNEAEQGNLDYKLAIDSSLEMQAIGKGYQAMMQSLKRQMQENAELERIVADEQIKQLGSQFTNHFLFNTLDNIYYMCRLSPDLAEKMVMNLAKLLRYNTHSPNEKVTIGEDLQYIRLYLEIVKIRFRDSFKYEIAMDESVEDYVLPKLLIQPIIENALKYGRQSQAVTILEIKVKQVGPNIEIACHDNGPGMSETVLKRLKNNLQKEENLTTHLGLYNVARRIALTYGEKYGLDLKNTAGLTVTVTIPAEKELD</sequence>
<evidence type="ECO:0000313" key="15">
    <source>
        <dbReference type="EMBL" id="KXB40790.1"/>
    </source>
</evidence>
<keyword evidence="16" id="KW-1185">Reference proteome</keyword>
<dbReference type="EMBL" id="LSCV01000025">
    <property type="protein sequence ID" value="KXB40790.1"/>
    <property type="molecule type" value="Genomic_DNA"/>
</dbReference>
<evidence type="ECO:0000256" key="11">
    <source>
        <dbReference type="ARBA" id="ARBA00023136"/>
    </source>
</evidence>
<comment type="subcellular location">
    <subcellularLocation>
        <location evidence="1">Cell membrane</location>
        <topology evidence="1">Multi-pass membrane protein</topology>
    </subcellularLocation>
</comment>
<dbReference type="GO" id="GO:0005524">
    <property type="term" value="F:ATP binding"/>
    <property type="evidence" value="ECO:0007669"/>
    <property type="project" value="UniProtKB-KW"/>
</dbReference>
<dbReference type="Gene3D" id="6.10.340.10">
    <property type="match status" value="1"/>
</dbReference>
<dbReference type="AlphaFoldDB" id="A0A133YC81"/>
<dbReference type="GO" id="GO:0005886">
    <property type="term" value="C:plasma membrane"/>
    <property type="evidence" value="ECO:0007669"/>
    <property type="project" value="UniProtKB-SubCell"/>
</dbReference>
<dbReference type="OrthoDB" id="9809348at2"/>
<evidence type="ECO:0000256" key="13">
    <source>
        <dbReference type="SAM" id="Phobius"/>
    </source>
</evidence>
<dbReference type="Pfam" id="PF02518">
    <property type="entry name" value="HATPase_c"/>
    <property type="match status" value="1"/>
</dbReference>
<proteinExistence type="predicted"/>
<evidence type="ECO:0000256" key="4">
    <source>
        <dbReference type="ARBA" id="ARBA00022679"/>
    </source>
</evidence>
<dbReference type="STRING" id="1497955.HMPREF1872_00821"/>
<keyword evidence="2" id="KW-1003">Cell membrane</keyword>
<feature type="transmembrane region" description="Helical" evidence="13">
    <location>
        <begin position="254"/>
        <end position="286"/>
    </location>
</feature>
<feature type="coiled-coil region" evidence="12">
    <location>
        <begin position="336"/>
        <end position="363"/>
    </location>
</feature>
<evidence type="ECO:0000256" key="6">
    <source>
        <dbReference type="ARBA" id="ARBA00022741"/>
    </source>
</evidence>
<evidence type="ECO:0000256" key="2">
    <source>
        <dbReference type="ARBA" id="ARBA00022475"/>
    </source>
</evidence>
<evidence type="ECO:0000256" key="1">
    <source>
        <dbReference type="ARBA" id="ARBA00004651"/>
    </source>
</evidence>
<organism evidence="15 16">
    <name type="scientific">Amygdalobacter nucleatus</name>
    <dbReference type="NCBI Taxonomy" id="3029274"/>
    <lineage>
        <taxon>Bacteria</taxon>
        <taxon>Bacillati</taxon>
        <taxon>Bacillota</taxon>
        <taxon>Clostridia</taxon>
        <taxon>Eubacteriales</taxon>
        <taxon>Oscillospiraceae</taxon>
        <taxon>Amygdalobacter</taxon>
    </lineage>
</organism>
<keyword evidence="6" id="KW-0547">Nucleotide-binding</keyword>
<evidence type="ECO:0000256" key="5">
    <source>
        <dbReference type="ARBA" id="ARBA00022692"/>
    </source>
</evidence>
<name>A0A133YC81_9FIRM</name>
<dbReference type="Gene3D" id="3.30.565.10">
    <property type="entry name" value="Histidine kinase-like ATPase, C-terminal domain"/>
    <property type="match status" value="1"/>
</dbReference>
<feature type="domain" description="HAMP" evidence="14">
    <location>
        <begin position="296"/>
        <end position="348"/>
    </location>
</feature>
<reference evidence="16" key="1">
    <citation type="submission" date="2016-01" db="EMBL/GenBank/DDBJ databases">
        <authorList>
            <person name="Mitreva M."/>
            <person name="Pepin K.H."/>
            <person name="Mihindukulasuriya K.A."/>
            <person name="Fulton R."/>
            <person name="Fronick C."/>
            <person name="O'Laughlin M."/>
            <person name="Miner T."/>
            <person name="Herter B."/>
            <person name="Rosa B.A."/>
            <person name="Cordes M."/>
            <person name="Tomlinson C."/>
            <person name="Wollam A."/>
            <person name="Palsikar V.B."/>
            <person name="Mardis E.R."/>
            <person name="Wilson R.K."/>
        </authorList>
    </citation>
    <scope>NUCLEOTIDE SEQUENCE [LARGE SCALE GENOMIC DNA]</scope>
    <source>
        <strain evidence="16">KA00274</strain>
    </source>
</reference>
<keyword evidence="7 15" id="KW-0418">Kinase</keyword>
<accession>A0A133YC81</accession>
<evidence type="ECO:0000256" key="8">
    <source>
        <dbReference type="ARBA" id="ARBA00022840"/>
    </source>
</evidence>
<dbReference type="RefSeq" id="WP_066714150.1">
    <property type="nucleotide sequence ID" value="NZ_JARFNM010000001.1"/>
</dbReference>
<feature type="transmembrane region" description="Helical" evidence="13">
    <location>
        <begin position="29"/>
        <end position="49"/>
    </location>
</feature>
<keyword evidence="8" id="KW-0067">ATP-binding</keyword>
<evidence type="ECO:0000256" key="7">
    <source>
        <dbReference type="ARBA" id="ARBA00022777"/>
    </source>
</evidence>
<evidence type="ECO:0000256" key="12">
    <source>
        <dbReference type="SAM" id="Coils"/>
    </source>
</evidence>
<keyword evidence="5 13" id="KW-0812">Transmembrane</keyword>
<dbReference type="SUPFAM" id="SSF55874">
    <property type="entry name" value="ATPase domain of HSP90 chaperone/DNA topoisomerase II/histidine kinase"/>
    <property type="match status" value="1"/>
</dbReference>
<dbReference type="GO" id="GO:0000155">
    <property type="term" value="F:phosphorelay sensor kinase activity"/>
    <property type="evidence" value="ECO:0007669"/>
    <property type="project" value="InterPro"/>
</dbReference>
<protein>
    <submittedName>
        <fullName evidence="15">ATPase/histidine kinase/DNA gyrase B/HSP90 domain protein</fullName>
    </submittedName>
</protein>
<dbReference type="PROSITE" id="PS50885">
    <property type="entry name" value="HAMP"/>
    <property type="match status" value="1"/>
</dbReference>
<dbReference type="InterPro" id="IPR036890">
    <property type="entry name" value="HATPase_C_sf"/>
</dbReference>